<dbReference type="PANTHER" id="PTHR43284:SF1">
    <property type="entry name" value="ASPARAGINE SYNTHETASE"/>
    <property type="match status" value="1"/>
</dbReference>
<dbReference type="InterPro" id="IPR051786">
    <property type="entry name" value="ASN_synthetase/amidase"/>
</dbReference>
<dbReference type="InterPro" id="IPR017539">
    <property type="entry name" value="XrtA_amidotfase"/>
</dbReference>
<comment type="pathway">
    <text evidence="1">Amino-acid biosynthesis; L-asparagine biosynthesis; L-asparagine from L-aspartate (L-Gln route): step 1/1.</text>
</comment>
<dbReference type="Proteomes" id="UP001652504">
    <property type="component" value="Unassembled WGS sequence"/>
</dbReference>
<name>A0ABT3ABI2_9ALTE</name>
<dbReference type="Pfam" id="PF00733">
    <property type="entry name" value="Asn_synthase"/>
    <property type="match status" value="1"/>
</dbReference>
<dbReference type="Pfam" id="PF13537">
    <property type="entry name" value="GATase_7"/>
    <property type="match status" value="1"/>
</dbReference>
<evidence type="ECO:0000256" key="1">
    <source>
        <dbReference type="ARBA" id="ARBA00005187"/>
    </source>
</evidence>
<dbReference type="Gene3D" id="3.40.50.620">
    <property type="entry name" value="HUPs"/>
    <property type="match status" value="1"/>
</dbReference>
<dbReference type="InterPro" id="IPR014729">
    <property type="entry name" value="Rossmann-like_a/b/a_fold"/>
</dbReference>
<reference evidence="9 10" key="1">
    <citation type="submission" date="2022-10" db="EMBL/GenBank/DDBJ databases">
        <title>Aestuariibacter sp. AA17 isolated from Montipora capitata coral fragment.</title>
        <authorList>
            <person name="Emsley S.A."/>
            <person name="Pfannmuller K.M."/>
            <person name="Loughran R.M."/>
            <person name="Shlafstein M."/>
            <person name="Papke E."/>
            <person name="Saw J.H."/>
            <person name="Ushijima B."/>
            <person name="Videau P."/>
        </authorList>
    </citation>
    <scope>NUCLEOTIDE SEQUENCE [LARGE SCALE GENOMIC DNA]</scope>
    <source>
        <strain evidence="9 10">AA17</strain>
    </source>
</reference>
<evidence type="ECO:0000256" key="5">
    <source>
        <dbReference type="ARBA" id="ARBA00022840"/>
    </source>
</evidence>
<organism evidence="9 10">
    <name type="scientific">Fluctibacter corallii</name>
    <dbReference type="NCBI Taxonomy" id="2984329"/>
    <lineage>
        <taxon>Bacteria</taxon>
        <taxon>Pseudomonadati</taxon>
        <taxon>Pseudomonadota</taxon>
        <taxon>Gammaproteobacteria</taxon>
        <taxon>Alteromonadales</taxon>
        <taxon>Alteromonadaceae</taxon>
        <taxon>Fluctibacter</taxon>
    </lineage>
</organism>
<dbReference type="PROSITE" id="PS51278">
    <property type="entry name" value="GATASE_TYPE_2"/>
    <property type="match status" value="1"/>
</dbReference>
<evidence type="ECO:0000313" key="9">
    <source>
        <dbReference type="EMBL" id="MCV2886043.1"/>
    </source>
</evidence>
<evidence type="ECO:0000256" key="3">
    <source>
        <dbReference type="ARBA" id="ARBA00012737"/>
    </source>
</evidence>
<sequence length="630" mass="72090">MCGIAGILDVNGSAPPIEAVLHEMNQIQFHRGPDEGSIFIDEKIGLAHRRLSIIDISTGQQPLINDQRTAAIIFNGEVYNYRSLREELIELGFTFHTHSDTEVILQAYCAWGEKSVERLRGMFAFAIWDFEKQTLFIARDRLGIKPLYYAMLENGQLIWGSELKVLEKHPELRRDMDKLAVEDYFAFGYIPEPRTIYSQVKKLEPGYTLTIRVGDKAPQLRQYWQASFADTLNQSEESIQEELIHRLKEAVDLRLIAEVPLGAFLSGGVDSSAIVAMMAEIQKDRAVNTCSIGFDVKNFNETEFAELVVDRYKTDHQVEVVSANDFDLIDKLSALYDEPYADSSAIPTYRVCELARKRVTVCLSGDGGDEVFAGYRRHKWHMLEDRVRSMVPKGIRQPVFNFLGDYYPKLDWAPKFLRAKSTFQALQRDALAAYLHTMSFVPDARRQKLFSDAFKQELGGYHALEVFKRHANDFDGDDALSLIQFLDMKTYLPGDILTKVDRASMAHSLEVRVPLIDHEFLQWSNKIPSKYKLEGANGKAIFKRSLESRLPHDVLYRDKMGFGVPLGNWFRGPLKDKLRQRVLHGKMIDSGIFDGNELKSMVEGHINGTQNNDQMLWALMMFESFLQRTQ</sequence>
<dbReference type="NCBIfam" id="TIGR01536">
    <property type="entry name" value="asn_synth_AEB"/>
    <property type="match status" value="1"/>
</dbReference>
<dbReference type="InterPro" id="IPR001962">
    <property type="entry name" value="Asn_synthase"/>
</dbReference>
<proteinExistence type="inferred from homology"/>
<comment type="caution">
    <text evidence="9">The sequence shown here is derived from an EMBL/GenBank/DDBJ whole genome shotgun (WGS) entry which is preliminary data.</text>
</comment>
<dbReference type="InterPro" id="IPR029055">
    <property type="entry name" value="Ntn_hydrolases_N"/>
</dbReference>
<dbReference type="SUPFAM" id="SSF52402">
    <property type="entry name" value="Adenine nucleotide alpha hydrolases-like"/>
    <property type="match status" value="1"/>
</dbReference>
<keyword evidence="5" id="KW-0067">ATP-binding</keyword>
<dbReference type="PANTHER" id="PTHR43284">
    <property type="entry name" value="ASPARAGINE SYNTHETASE (GLUTAMINE-HYDROLYZING)"/>
    <property type="match status" value="1"/>
</dbReference>
<keyword evidence="6" id="KW-0315">Glutamine amidotransferase</keyword>
<feature type="domain" description="Glutamine amidotransferase type-2" evidence="8">
    <location>
        <begin position="2"/>
        <end position="214"/>
    </location>
</feature>
<dbReference type="InterPro" id="IPR033738">
    <property type="entry name" value="AsnB_N"/>
</dbReference>
<evidence type="ECO:0000256" key="2">
    <source>
        <dbReference type="ARBA" id="ARBA00005752"/>
    </source>
</evidence>
<dbReference type="PIRSF" id="PIRSF001589">
    <property type="entry name" value="Asn_synthetase_glu-h"/>
    <property type="match status" value="1"/>
</dbReference>
<keyword evidence="4" id="KW-0547">Nucleotide-binding</keyword>
<evidence type="ECO:0000259" key="8">
    <source>
        <dbReference type="PROSITE" id="PS51278"/>
    </source>
</evidence>
<dbReference type="SUPFAM" id="SSF56235">
    <property type="entry name" value="N-terminal nucleophile aminohydrolases (Ntn hydrolases)"/>
    <property type="match status" value="1"/>
</dbReference>
<evidence type="ECO:0000256" key="7">
    <source>
        <dbReference type="ARBA" id="ARBA00048741"/>
    </source>
</evidence>
<dbReference type="RefSeq" id="WP_263713333.1">
    <property type="nucleotide sequence ID" value="NZ_JAOWKX010000008.1"/>
</dbReference>
<keyword evidence="10" id="KW-1185">Reference proteome</keyword>
<dbReference type="NCBIfam" id="TIGR03108">
    <property type="entry name" value="eps_aminotran_1"/>
    <property type="match status" value="1"/>
</dbReference>
<evidence type="ECO:0000313" key="10">
    <source>
        <dbReference type="Proteomes" id="UP001652504"/>
    </source>
</evidence>
<dbReference type="EC" id="6.3.5.4" evidence="3"/>
<evidence type="ECO:0000256" key="6">
    <source>
        <dbReference type="ARBA" id="ARBA00022962"/>
    </source>
</evidence>
<dbReference type="InterPro" id="IPR017932">
    <property type="entry name" value="GATase_2_dom"/>
</dbReference>
<comment type="catalytic activity">
    <reaction evidence="7">
        <text>L-aspartate + L-glutamine + ATP + H2O = L-asparagine + L-glutamate + AMP + diphosphate + H(+)</text>
        <dbReference type="Rhea" id="RHEA:12228"/>
        <dbReference type="ChEBI" id="CHEBI:15377"/>
        <dbReference type="ChEBI" id="CHEBI:15378"/>
        <dbReference type="ChEBI" id="CHEBI:29985"/>
        <dbReference type="ChEBI" id="CHEBI:29991"/>
        <dbReference type="ChEBI" id="CHEBI:30616"/>
        <dbReference type="ChEBI" id="CHEBI:33019"/>
        <dbReference type="ChEBI" id="CHEBI:58048"/>
        <dbReference type="ChEBI" id="CHEBI:58359"/>
        <dbReference type="ChEBI" id="CHEBI:456215"/>
        <dbReference type="EC" id="6.3.5.4"/>
    </reaction>
</comment>
<evidence type="ECO:0000256" key="4">
    <source>
        <dbReference type="ARBA" id="ARBA00022741"/>
    </source>
</evidence>
<dbReference type="EMBL" id="JAOWKX010000008">
    <property type="protein sequence ID" value="MCV2886043.1"/>
    <property type="molecule type" value="Genomic_DNA"/>
</dbReference>
<protein>
    <recommendedName>
        <fullName evidence="3">asparagine synthase (glutamine-hydrolyzing)</fullName>
        <ecNumber evidence="3">6.3.5.4</ecNumber>
    </recommendedName>
</protein>
<dbReference type="Gene3D" id="3.60.20.10">
    <property type="entry name" value="Glutamine Phosphoribosylpyrophosphate, subunit 1, domain 1"/>
    <property type="match status" value="1"/>
</dbReference>
<comment type="similarity">
    <text evidence="2">Belongs to the asparagine synthetase family.</text>
</comment>
<accession>A0ABT3ABI2</accession>
<dbReference type="CDD" id="cd00712">
    <property type="entry name" value="AsnB"/>
    <property type="match status" value="1"/>
</dbReference>
<gene>
    <name evidence="9" type="ORF">OE749_15220</name>
</gene>
<dbReference type="CDD" id="cd01991">
    <property type="entry name" value="Asn_synthase_B_C"/>
    <property type="match status" value="1"/>
</dbReference>
<dbReference type="InterPro" id="IPR006426">
    <property type="entry name" value="Asn_synth_AEB"/>
</dbReference>